<sequence length="662" mass="71476">MNGRYWLSVAVCAGVGLNSARLRRRLAALPVIEASDDRPHHSHVFLLADGVRLDEAQQRAASAHALRHGLHVLDLVPAEFTPDRLLDLARLVNTGSYQADRLAPGRGAYQALLIDRDVLTRAGLHLKDVTETDLVTALETLKRYAPVTTGLAVLPGLRAATRTGAARFSVRRAAYSWEPTSLAAPLVRDALLVAGATAAPGWALSAAALSALQPAVVAAGGPVRLRPRDLLAAPLARRRGAAELLADLVGATPAGRRSLTGRQSPAGRHSLAGRRAPADRRPPADRHSPADKRSPAAAEADGLARWKITLPRQYAAADAEQAAEVRADYRAELAAGVARFFEPRRDTCPWCGSDRPRRFLVGADAMQAKPGRFRYDRCADCRHVFQNPRLTLEGLDFYYRDFYDGLGGELAELIAGAGAGPYLARARAVPPTPNRWLDVGAGLGHFCLIARDTWPTTTFDGLDLGDGIHEAARRGWINTAHHGQFPDLAETFAGHYDVISMFHYLEHTRDPRTELDAAKTALTPGGHLLIEVPNPDSPAMRIYGPLASGMLIPQHLNLLPADNLVAALTERGFTIENLEFGETHISGDAPMAWWGLCQRLAPSPGLPWRDDPRPAWSRARRAATLAALGPLLPAAALAEAATRPYLTRGTRANAYRVLARLG</sequence>
<dbReference type="EMBL" id="JAEACQ010000146">
    <property type="protein sequence ID" value="MBL7626685.1"/>
    <property type="molecule type" value="Genomic_DNA"/>
</dbReference>
<keyword evidence="2" id="KW-0489">Methyltransferase</keyword>
<dbReference type="Gene3D" id="3.40.50.150">
    <property type="entry name" value="Vaccinia Virus protein VP39"/>
    <property type="match status" value="1"/>
</dbReference>
<dbReference type="RefSeq" id="WP_203001950.1">
    <property type="nucleotide sequence ID" value="NZ_JADWYU010000107.1"/>
</dbReference>
<gene>
    <name evidence="2" type="ORF">I7412_05785</name>
</gene>
<evidence type="ECO:0000256" key="1">
    <source>
        <dbReference type="SAM" id="MobiDB-lite"/>
    </source>
</evidence>
<keyword evidence="3" id="KW-1185">Reference proteome</keyword>
<organism evidence="2 3">
    <name type="scientific">Frankia nepalensis</name>
    <dbReference type="NCBI Taxonomy" id="1836974"/>
    <lineage>
        <taxon>Bacteria</taxon>
        <taxon>Bacillati</taxon>
        <taxon>Actinomycetota</taxon>
        <taxon>Actinomycetes</taxon>
        <taxon>Frankiales</taxon>
        <taxon>Frankiaceae</taxon>
        <taxon>Frankia</taxon>
    </lineage>
</organism>
<proteinExistence type="predicted"/>
<dbReference type="InterPro" id="IPR029063">
    <property type="entry name" value="SAM-dependent_MTases_sf"/>
</dbReference>
<name>A0A937UNX4_9ACTN</name>
<feature type="region of interest" description="Disordered" evidence="1">
    <location>
        <begin position="255"/>
        <end position="299"/>
    </location>
</feature>
<dbReference type="Proteomes" id="UP000604475">
    <property type="component" value="Unassembled WGS sequence"/>
</dbReference>
<comment type="caution">
    <text evidence="2">The sequence shown here is derived from an EMBL/GenBank/DDBJ whole genome shotgun (WGS) entry which is preliminary data.</text>
</comment>
<dbReference type="Pfam" id="PF13489">
    <property type="entry name" value="Methyltransf_23"/>
    <property type="match status" value="1"/>
</dbReference>
<dbReference type="GO" id="GO:0032259">
    <property type="term" value="P:methylation"/>
    <property type="evidence" value="ECO:0007669"/>
    <property type="project" value="UniProtKB-KW"/>
</dbReference>
<evidence type="ECO:0000313" key="2">
    <source>
        <dbReference type="EMBL" id="MBL7626685.1"/>
    </source>
</evidence>
<dbReference type="PANTHER" id="PTHR43861">
    <property type="entry name" value="TRANS-ACONITATE 2-METHYLTRANSFERASE-RELATED"/>
    <property type="match status" value="1"/>
</dbReference>
<dbReference type="GO" id="GO:0008168">
    <property type="term" value="F:methyltransferase activity"/>
    <property type="evidence" value="ECO:0007669"/>
    <property type="project" value="UniProtKB-KW"/>
</dbReference>
<accession>A0A937UNX4</accession>
<feature type="compositionally biased region" description="Basic and acidic residues" evidence="1">
    <location>
        <begin position="276"/>
        <end position="294"/>
    </location>
</feature>
<reference evidence="2" key="1">
    <citation type="submission" date="2020-12" db="EMBL/GenBank/DDBJ databases">
        <title>Genomic characterization of non-nitrogen-fixing Frankia strains.</title>
        <authorList>
            <person name="Carlos-Shanley C."/>
            <person name="Guerra T."/>
            <person name="Hahn D."/>
        </authorList>
    </citation>
    <scope>NUCLEOTIDE SEQUENCE</scope>
    <source>
        <strain evidence="2">CN6</strain>
    </source>
</reference>
<protein>
    <submittedName>
        <fullName evidence="2">Class I SAM-dependent methyltransferase</fullName>
    </submittedName>
</protein>
<dbReference type="AlphaFoldDB" id="A0A937UNX4"/>
<keyword evidence="2" id="KW-0808">Transferase</keyword>
<dbReference type="SUPFAM" id="SSF53335">
    <property type="entry name" value="S-adenosyl-L-methionine-dependent methyltransferases"/>
    <property type="match status" value="1"/>
</dbReference>
<evidence type="ECO:0000313" key="3">
    <source>
        <dbReference type="Proteomes" id="UP000604475"/>
    </source>
</evidence>